<feature type="transmembrane region" description="Helical" evidence="1">
    <location>
        <begin position="29"/>
        <end position="47"/>
    </location>
</feature>
<protein>
    <recommendedName>
        <fullName evidence="4">Amidotransferase</fullName>
    </recommendedName>
</protein>
<dbReference type="Proteomes" id="UP000000844">
    <property type="component" value="Chromosome"/>
</dbReference>
<evidence type="ECO:0000256" key="1">
    <source>
        <dbReference type="SAM" id="Phobius"/>
    </source>
</evidence>
<dbReference type="HOGENOM" id="CLU_198864_2_1_11"/>
<name>D3PZV9_STANL</name>
<keyword evidence="1" id="KW-0812">Transmembrane</keyword>
<organism evidence="2 3">
    <name type="scientific">Stackebrandtia nassauensis (strain DSM 44728 / CIP 108903 / NRRL B-16338 / NBRC 102104 / LLR-40K-21)</name>
    <dbReference type="NCBI Taxonomy" id="446470"/>
    <lineage>
        <taxon>Bacteria</taxon>
        <taxon>Bacillati</taxon>
        <taxon>Actinomycetota</taxon>
        <taxon>Actinomycetes</taxon>
        <taxon>Glycomycetales</taxon>
        <taxon>Glycomycetaceae</taxon>
        <taxon>Stackebrandtia</taxon>
    </lineage>
</organism>
<keyword evidence="1" id="KW-0472">Membrane</keyword>
<dbReference type="EMBL" id="CP001778">
    <property type="protein sequence ID" value="ADD43646.1"/>
    <property type="molecule type" value="Genomic_DNA"/>
</dbReference>
<dbReference type="KEGG" id="sna:Snas_3994"/>
<proteinExistence type="predicted"/>
<evidence type="ECO:0000313" key="2">
    <source>
        <dbReference type="EMBL" id="ADD43646.1"/>
    </source>
</evidence>
<evidence type="ECO:0000313" key="3">
    <source>
        <dbReference type="Proteomes" id="UP000000844"/>
    </source>
</evidence>
<sequence>MPILMIGVGGFLIGGVVSAAKAKKPLPAIVLGVLAAVAIAGGILWLWPT</sequence>
<accession>D3PZV9</accession>
<dbReference type="AlphaFoldDB" id="D3PZV9"/>
<reference evidence="2 3" key="1">
    <citation type="journal article" date="2009" name="Stand. Genomic Sci.">
        <title>Complete genome sequence of Stackebrandtia nassauensis type strain (LLR-40K-21).</title>
        <authorList>
            <person name="Munk C."/>
            <person name="Lapidus A."/>
            <person name="Copeland A."/>
            <person name="Jando M."/>
            <person name="Mayilraj S."/>
            <person name="Glavina Del Rio T."/>
            <person name="Nolan M."/>
            <person name="Chen F."/>
            <person name="Lucas S."/>
            <person name="Tice H."/>
            <person name="Cheng J.F."/>
            <person name="Han C."/>
            <person name="Detter J.C."/>
            <person name="Bruce D."/>
            <person name="Goodwin L."/>
            <person name="Chain P."/>
            <person name="Pitluck S."/>
            <person name="Goker M."/>
            <person name="Ovchinikova G."/>
            <person name="Pati A."/>
            <person name="Ivanova N."/>
            <person name="Mavromatis K."/>
            <person name="Chen A."/>
            <person name="Palaniappan K."/>
            <person name="Land M."/>
            <person name="Hauser L."/>
            <person name="Chang Y.J."/>
            <person name="Jeffries C.D."/>
            <person name="Bristow J."/>
            <person name="Eisen J.A."/>
            <person name="Markowitz V."/>
            <person name="Hugenholtz P."/>
            <person name="Kyrpides N.C."/>
            <person name="Klenk H.P."/>
        </authorList>
    </citation>
    <scope>NUCLEOTIDE SEQUENCE [LARGE SCALE GENOMIC DNA]</scope>
    <source>
        <strain evidence="3">DSM 44728 / CIP 108903 / NRRL B-16338 / NBRC 102104 / LLR-40K-21</strain>
    </source>
</reference>
<dbReference type="STRING" id="446470.Snas_3994"/>
<gene>
    <name evidence="2" type="ordered locus">Snas_3994</name>
</gene>
<keyword evidence="1" id="KW-1133">Transmembrane helix</keyword>
<evidence type="ECO:0008006" key="4">
    <source>
        <dbReference type="Google" id="ProtNLM"/>
    </source>
</evidence>
<keyword evidence="3" id="KW-1185">Reference proteome</keyword>